<feature type="region of interest" description="Disordered" evidence="7">
    <location>
        <begin position="1"/>
        <end position="102"/>
    </location>
</feature>
<dbReference type="InterPro" id="IPR036397">
    <property type="entry name" value="RNaseH_sf"/>
</dbReference>
<dbReference type="KEGG" id="dfa:DFA_09916"/>
<evidence type="ECO:0000256" key="6">
    <source>
        <dbReference type="ARBA" id="ARBA00023242"/>
    </source>
</evidence>
<dbReference type="GO" id="GO:0004527">
    <property type="term" value="F:exonuclease activity"/>
    <property type="evidence" value="ECO:0007669"/>
    <property type="project" value="UniProtKB-KW"/>
</dbReference>
<dbReference type="GO" id="GO:0003676">
    <property type="term" value="F:nucleic acid binding"/>
    <property type="evidence" value="ECO:0007669"/>
    <property type="project" value="InterPro"/>
</dbReference>
<evidence type="ECO:0000313" key="10">
    <source>
        <dbReference type="Proteomes" id="UP000007797"/>
    </source>
</evidence>
<dbReference type="CDD" id="cd06145">
    <property type="entry name" value="REX1_like"/>
    <property type="match status" value="1"/>
</dbReference>
<evidence type="ECO:0000259" key="8">
    <source>
        <dbReference type="SMART" id="SM00479"/>
    </source>
</evidence>
<dbReference type="InterPro" id="IPR047021">
    <property type="entry name" value="REXO1/3/4-like"/>
</dbReference>
<feature type="compositionally biased region" description="Low complexity" evidence="7">
    <location>
        <begin position="80"/>
        <end position="93"/>
    </location>
</feature>
<dbReference type="Proteomes" id="UP000007797">
    <property type="component" value="Unassembled WGS sequence"/>
</dbReference>
<dbReference type="STRING" id="1054147.F4Q8S3"/>
<dbReference type="PANTHER" id="PTHR12801">
    <property type="entry name" value="RNA EXONUCLEASE REXO1 / RECO3 FAMILY MEMBER-RELATED"/>
    <property type="match status" value="1"/>
</dbReference>
<feature type="domain" description="Exonuclease" evidence="8">
    <location>
        <begin position="332"/>
        <end position="490"/>
    </location>
</feature>
<dbReference type="InterPro" id="IPR034922">
    <property type="entry name" value="REX1-like_exo"/>
</dbReference>
<keyword evidence="10" id="KW-1185">Reference proteome</keyword>
<dbReference type="InterPro" id="IPR013520">
    <property type="entry name" value="Ribonucl_H"/>
</dbReference>
<gene>
    <name evidence="9" type="primary">rexo1</name>
    <name evidence="9" type="ORF">DFA_09916</name>
</gene>
<evidence type="ECO:0000256" key="2">
    <source>
        <dbReference type="ARBA" id="ARBA00006357"/>
    </source>
</evidence>
<dbReference type="Gene3D" id="3.30.420.10">
    <property type="entry name" value="Ribonuclease H-like superfamily/Ribonuclease H"/>
    <property type="match status" value="1"/>
</dbReference>
<dbReference type="RefSeq" id="XP_004351812.1">
    <property type="nucleotide sequence ID" value="XM_004351760.1"/>
</dbReference>
<dbReference type="PANTHER" id="PTHR12801:SF115">
    <property type="entry name" value="FI18136P1-RELATED"/>
    <property type="match status" value="1"/>
</dbReference>
<dbReference type="GeneID" id="14867759"/>
<feature type="compositionally biased region" description="Low complexity" evidence="7">
    <location>
        <begin position="123"/>
        <end position="144"/>
    </location>
</feature>
<dbReference type="SMART" id="SM00479">
    <property type="entry name" value="EXOIII"/>
    <property type="match status" value="1"/>
</dbReference>
<evidence type="ECO:0000256" key="4">
    <source>
        <dbReference type="ARBA" id="ARBA00022801"/>
    </source>
</evidence>
<feature type="compositionally biased region" description="Polar residues" evidence="7">
    <location>
        <begin position="69"/>
        <end position="79"/>
    </location>
</feature>
<evidence type="ECO:0000256" key="1">
    <source>
        <dbReference type="ARBA" id="ARBA00004123"/>
    </source>
</evidence>
<keyword evidence="5 9" id="KW-0269">Exonuclease</keyword>
<dbReference type="EMBL" id="GL883026">
    <property type="protein sequence ID" value="EGG15092.1"/>
    <property type="molecule type" value="Genomic_DNA"/>
</dbReference>
<evidence type="ECO:0000256" key="5">
    <source>
        <dbReference type="ARBA" id="ARBA00022839"/>
    </source>
</evidence>
<dbReference type="GO" id="GO:0005634">
    <property type="term" value="C:nucleus"/>
    <property type="evidence" value="ECO:0007669"/>
    <property type="project" value="UniProtKB-SubCell"/>
</dbReference>
<feature type="region of interest" description="Disordered" evidence="7">
    <location>
        <begin position="114"/>
        <end position="144"/>
    </location>
</feature>
<comment type="similarity">
    <text evidence="2">Belongs to the REXO1/REXO3 family.</text>
</comment>
<dbReference type="FunFam" id="3.30.420.10:FF:000031">
    <property type="entry name" value="RNA exonuclease 1"/>
    <property type="match status" value="1"/>
</dbReference>
<sequence length="727" mass="81509">MIEIDNNGEQQIKQDELTNVVKENNKGKDQEDAADDTQQQQSDNSSNMEENQSSTTPNHNKKKKRKKVQQQSTATIKPTSINNHSSSGGHMNNRFGSLDDDDLIDDEMTLSDKLKKKKKRKGTTTTTTTTTTATTSNSSGSVSQSQILNLVNNNSNDVFEEIYGKHAKVEIELLKQKRNSGCSVRDLQHYLLWLLSDFQLPLPAWVFTKNKPLLQKVVLITLPGLNYMMFEKATLLTGKPWFQSFLTQRMLFNVPSNSIMTPPGSSIYANLLQIKSTTKSNHKNAAQKGPIVHVSAYVLTDEELIENGYPMPNLYFDKEGWSTPNRDGSGHELLSIDCEMCRTNEGLELARISIVNESKTVLMDEYVKPDNEIIDYLTVYSGITSETLKNVKTKLADIQTKMLALVSKSTILMGHSLENDFKALRFAHGRVIDTAVLYPTGSTNKFPLRYLTKKYLNRVIQNNGGGGHNSTEDAIAVMDLVKLKVARGKSFGTKAEKFENLFDKLVQYKKKATLVDTMDEIAAHATPSVSAFKCANDEEMVERMIKQVKGPSDFICSRIYQLSHYYKSIDQHKPTTNNKNHTTKEEKEEEEEEKEKETLTSTTTTTTSTTLSVSSDDSPQEQNGADETQQQPIKNITPIVVDESIVKELDSWGGMPVDQKLYDLLDSVNEKIKKIWDNMTPNSMMILACGPGPYNDINRFRGVAGKESEYVLSLSGSKEGFLFLGVK</sequence>
<keyword evidence="3" id="KW-0540">Nuclease</keyword>
<accession>F4Q8S3</accession>
<protein>
    <submittedName>
        <fullName evidence="9">RNA exonuclease 1</fullName>
    </submittedName>
</protein>
<dbReference type="AlphaFoldDB" id="F4Q8S3"/>
<reference evidence="10" key="1">
    <citation type="journal article" date="2011" name="Genome Res.">
        <title>Phylogeny-wide analysis of social amoeba genomes highlights ancient origins for complex intercellular communication.</title>
        <authorList>
            <person name="Heidel A.J."/>
            <person name="Lawal H.M."/>
            <person name="Felder M."/>
            <person name="Schilde C."/>
            <person name="Helps N.R."/>
            <person name="Tunggal B."/>
            <person name="Rivero F."/>
            <person name="John U."/>
            <person name="Schleicher M."/>
            <person name="Eichinger L."/>
            <person name="Platzer M."/>
            <person name="Noegel A.A."/>
            <person name="Schaap P."/>
            <person name="Gloeckner G."/>
        </authorList>
    </citation>
    <scope>NUCLEOTIDE SEQUENCE [LARGE SCALE GENOMIC DNA]</scope>
    <source>
        <strain evidence="10">SH3</strain>
    </source>
</reference>
<dbReference type="InterPro" id="IPR012337">
    <property type="entry name" value="RNaseH-like_sf"/>
</dbReference>
<dbReference type="GO" id="GO:0010629">
    <property type="term" value="P:negative regulation of gene expression"/>
    <property type="evidence" value="ECO:0007669"/>
    <property type="project" value="UniProtKB-ARBA"/>
</dbReference>
<dbReference type="SUPFAM" id="SSF53098">
    <property type="entry name" value="Ribonuclease H-like"/>
    <property type="match status" value="1"/>
</dbReference>
<evidence type="ECO:0000313" key="9">
    <source>
        <dbReference type="EMBL" id="EGG15092.1"/>
    </source>
</evidence>
<feature type="compositionally biased region" description="Low complexity" evidence="7">
    <location>
        <begin position="599"/>
        <end position="612"/>
    </location>
</feature>
<dbReference type="OMA" id="THFRNRA"/>
<organism evidence="9 10">
    <name type="scientific">Cavenderia fasciculata</name>
    <name type="common">Slime mold</name>
    <name type="synonym">Dictyostelium fasciculatum</name>
    <dbReference type="NCBI Taxonomy" id="261658"/>
    <lineage>
        <taxon>Eukaryota</taxon>
        <taxon>Amoebozoa</taxon>
        <taxon>Evosea</taxon>
        <taxon>Eumycetozoa</taxon>
        <taxon>Dictyostelia</taxon>
        <taxon>Acytosteliales</taxon>
        <taxon>Cavenderiaceae</taxon>
        <taxon>Cavenderia</taxon>
    </lineage>
</organism>
<proteinExistence type="inferred from homology"/>
<feature type="compositionally biased region" description="Polar residues" evidence="7">
    <location>
        <begin position="613"/>
        <end position="634"/>
    </location>
</feature>
<feature type="compositionally biased region" description="Low complexity" evidence="7">
    <location>
        <begin position="36"/>
        <end position="56"/>
    </location>
</feature>
<keyword evidence="6" id="KW-0539">Nucleus</keyword>
<feature type="compositionally biased region" description="Basic residues" evidence="7">
    <location>
        <begin position="59"/>
        <end position="68"/>
    </location>
</feature>
<dbReference type="OrthoDB" id="17945at2759"/>
<keyword evidence="4" id="KW-0378">Hydrolase</keyword>
<name>F4Q8S3_CACFS</name>
<feature type="region of interest" description="Disordered" evidence="7">
    <location>
        <begin position="571"/>
        <end position="635"/>
    </location>
</feature>
<comment type="subcellular location">
    <subcellularLocation>
        <location evidence="1">Nucleus</location>
    </subcellularLocation>
</comment>
<evidence type="ECO:0000256" key="7">
    <source>
        <dbReference type="SAM" id="MobiDB-lite"/>
    </source>
</evidence>
<evidence type="ECO:0000256" key="3">
    <source>
        <dbReference type="ARBA" id="ARBA00022722"/>
    </source>
</evidence>